<evidence type="ECO:0000256" key="9">
    <source>
        <dbReference type="ARBA" id="ARBA00023204"/>
    </source>
</evidence>
<dbReference type="GO" id="GO:0046872">
    <property type="term" value="F:metal ion binding"/>
    <property type="evidence" value="ECO:0007669"/>
    <property type="project" value="UniProtKB-KW"/>
</dbReference>
<dbReference type="EC" id="3.1.11.2" evidence="4"/>
<keyword evidence="6" id="KW-0227">DNA damage</keyword>
<dbReference type="CDD" id="cd09076">
    <property type="entry name" value="L1-EN"/>
    <property type="match status" value="1"/>
</dbReference>
<dbReference type="GO" id="GO:0008081">
    <property type="term" value="F:phosphoric diester hydrolase activity"/>
    <property type="evidence" value="ECO:0007669"/>
    <property type="project" value="TreeGrafter"/>
</dbReference>
<reference evidence="11" key="2">
    <citation type="submission" date="2025-09" db="UniProtKB">
        <authorList>
            <consortium name="Ensembl"/>
        </authorList>
    </citation>
    <scope>IDENTIFICATION</scope>
</reference>
<dbReference type="GO" id="GO:0005634">
    <property type="term" value="C:nucleus"/>
    <property type="evidence" value="ECO:0007669"/>
    <property type="project" value="TreeGrafter"/>
</dbReference>
<comment type="similarity">
    <text evidence="3">Belongs to the DNA repair enzymes AP/ExoA family.</text>
</comment>
<dbReference type="Gene3D" id="3.60.10.10">
    <property type="entry name" value="Endonuclease/exonuclease/phosphatase"/>
    <property type="match status" value="1"/>
</dbReference>
<evidence type="ECO:0000259" key="10">
    <source>
        <dbReference type="Pfam" id="PF03372"/>
    </source>
</evidence>
<dbReference type="GO" id="GO:0003906">
    <property type="term" value="F:DNA-(apurinic or apyrimidinic site) endonuclease activity"/>
    <property type="evidence" value="ECO:0007669"/>
    <property type="project" value="TreeGrafter"/>
</dbReference>
<evidence type="ECO:0000256" key="4">
    <source>
        <dbReference type="ARBA" id="ARBA00012115"/>
    </source>
</evidence>
<keyword evidence="7" id="KW-0378">Hydrolase</keyword>
<dbReference type="GO" id="GO:0006284">
    <property type="term" value="P:base-excision repair"/>
    <property type="evidence" value="ECO:0007669"/>
    <property type="project" value="TreeGrafter"/>
</dbReference>
<proteinExistence type="inferred from homology"/>
<dbReference type="GeneTree" id="ENSGT01070000253913"/>
<dbReference type="InterPro" id="IPR036691">
    <property type="entry name" value="Endo/exonu/phosph_ase_sf"/>
</dbReference>
<comment type="cofactor">
    <cofactor evidence="2">
        <name>Mg(2+)</name>
        <dbReference type="ChEBI" id="CHEBI:18420"/>
    </cofactor>
</comment>
<evidence type="ECO:0000313" key="11">
    <source>
        <dbReference type="Ensembl" id="ENSLLEP00000002309.1"/>
    </source>
</evidence>
<evidence type="ECO:0000256" key="2">
    <source>
        <dbReference type="ARBA" id="ARBA00001946"/>
    </source>
</evidence>
<dbReference type="InterPro" id="IPR005135">
    <property type="entry name" value="Endo/exonuclease/phosphatase"/>
</dbReference>
<dbReference type="SUPFAM" id="SSF56219">
    <property type="entry name" value="DNase I-like"/>
    <property type="match status" value="1"/>
</dbReference>
<evidence type="ECO:0000256" key="8">
    <source>
        <dbReference type="ARBA" id="ARBA00022842"/>
    </source>
</evidence>
<dbReference type="Ensembl" id="ENSLLET00000002408.1">
    <property type="protein sequence ID" value="ENSLLEP00000002309.1"/>
    <property type="gene ID" value="ENSLLEG00000001498.1"/>
</dbReference>
<evidence type="ECO:0000313" key="12">
    <source>
        <dbReference type="Proteomes" id="UP000694569"/>
    </source>
</evidence>
<dbReference type="AlphaFoldDB" id="A0A8C5LRZ7"/>
<dbReference type="Proteomes" id="UP000694569">
    <property type="component" value="Unplaced"/>
</dbReference>
<keyword evidence="9" id="KW-0234">DNA repair</keyword>
<evidence type="ECO:0000256" key="1">
    <source>
        <dbReference type="ARBA" id="ARBA00000493"/>
    </source>
</evidence>
<dbReference type="PANTHER" id="PTHR22748:SF26">
    <property type="entry name" value="ENDONUCLEASE_EXONUCLEASE_PHOSPHATASE DOMAIN-CONTAINING PROTEIN"/>
    <property type="match status" value="1"/>
</dbReference>
<keyword evidence="8" id="KW-0460">Magnesium</keyword>
<dbReference type="GO" id="GO:0008311">
    <property type="term" value="F:double-stranded DNA 3'-5' DNA exonuclease activity"/>
    <property type="evidence" value="ECO:0007669"/>
    <property type="project" value="UniProtKB-EC"/>
</dbReference>
<evidence type="ECO:0000256" key="3">
    <source>
        <dbReference type="ARBA" id="ARBA00007092"/>
    </source>
</evidence>
<reference evidence="11" key="1">
    <citation type="submission" date="2025-08" db="UniProtKB">
        <authorList>
            <consortium name="Ensembl"/>
        </authorList>
    </citation>
    <scope>IDENTIFICATION</scope>
</reference>
<evidence type="ECO:0000256" key="5">
    <source>
        <dbReference type="ARBA" id="ARBA00022723"/>
    </source>
</evidence>
<evidence type="ECO:0000256" key="6">
    <source>
        <dbReference type="ARBA" id="ARBA00022763"/>
    </source>
</evidence>
<feature type="domain" description="Endonuclease/exonuclease/phosphatase" evidence="10">
    <location>
        <begin position="151"/>
        <end position="351"/>
    </location>
</feature>
<dbReference type="PANTHER" id="PTHR22748">
    <property type="entry name" value="AP ENDONUCLEASE"/>
    <property type="match status" value="1"/>
</dbReference>
<keyword evidence="5" id="KW-0479">Metal-binding</keyword>
<sequence>MEGCAAGLQHRKIVHGREVVCRGRLGTICPLSHSAPVGQKWQISPPFALRDKRRVSDFFGGVQLVLTDSAEVESGADWLLMGSPGNRRSWGPLVPCPHKATPIQNPTQTTQPSHVNCCVTRIIFVTIFLIFCLVKKIHSGLNVPEKRSQAMRDFCSQKASVVFIQESHFQTGMAPTLTNSHFPLGFFSHNVEARSKGTAILIHRRVPFQLIDSVTDEGGCYVFVKGHILDQVYTLATCYAPNKTQHRFLSSILRALDNFSEGLVVLGGDLNVPLEPSWDTSAGRSSVPPHILRSCRRSLHTSSALHPTDKDFTFYAPPSQTYSRIDYIFISHYHLPTLRHASIGTVTWSDHAPTSITISSPLYCPTVSNWCLNDSLLSDPLVEEEGRQVLTNYFEENTGGEVTSLIVWEAHKCVIRGFFIRKGAERAKQRSSQMRNLLLQIAQVSSDHKRDNDPSSLACLTELRKTLATLLSSSYHGAYLRSKAFFHLHWDKSGKLLARMLAKKRSTTYIARLRDTSGTLQCLPAKLLQIGHDYYASLYDLRGEACPRDLESKRSAILAYLSKHATRRVSEQTSLHSADAVGGDWHYASYLVRLFNHPTVLG</sequence>
<dbReference type="Pfam" id="PF03372">
    <property type="entry name" value="Exo_endo_phos"/>
    <property type="match status" value="1"/>
</dbReference>
<dbReference type="OrthoDB" id="9836372at2759"/>
<protein>
    <recommendedName>
        <fullName evidence="4">exodeoxyribonuclease III</fullName>
        <ecNumber evidence="4">3.1.11.2</ecNumber>
    </recommendedName>
</protein>
<name>A0A8C5LRZ7_9ANUR</name>
<accession>A0A8C5LRZ7</accession>
<organism evidence="11 12">
    <name type="scientific">Leptobrachium leishanense</name>
    <name type="common">Leishan spiny toad</name>
    <dbReference type="NCBI Taxonomy" id="445787"/>
    <lineage>
        <taxon>Eukaryota</taxon>
        <taxon>Metazoa</taxon>
        <taxon>Chordata</taxon>
        <taxon>Craniata</taxon>
        <taxon>Vertebrata</taxon>
        <taxon>Euteleostomi</taxon>
        <taxon>Amphibia</taxon>
        <taxon>Batrachia</taxon>
        <taxon>Anura</taxon>
        <taxon>Pelobatoidea</taxon>
        <taxon>Megophryidae</taxon>
        <taxon>Leptobrachium</taxon>
    </lineage>
</organism>
<keyword evidence="12" id="KW-1185">Reference proteome</keyword>
<dbReference type="InterPro" id="IPR004808">
    <property type="entry name" value="AP_endonuc_1"/>
</dbReference>
<evidence type="ECO:0000256" key="7">
    <source>
        <dbReference type="ARBA" id="ARBA00022801"/>
    </source>
</evidence>
<comment type="catalytic activity">
    <reaction evidence="1">
        <text>Exonucleolytic cleavage in the 3'- to 5'-direction to yield nucleoside 5'-phosphates.</text>
        <dbReference type="EC" id="3.1.11.2"/>
    </reaction>
</comment>